<dbReference type="PANTHER" id="PTHR36464:SF1">
    <property type="entry name" value="PROTEIN BEAN1"/>
    <property type="match status" value="1"/>
</dbReference>
<evidence type="ECO:0000313" key="3">
    <source>
        <dbReference type="Proteomes" id="UP000593571"/>
    </source>
</evidence>
<proteinExistence type="predicted"/>
<dbReference type="PANTHER" id="PTHR36464">
    <property type="entry name" value="PROTEIN BEAN1"/>
    <property type="match status" value="1"/>
</dbReference>
<dbReference type="InterPro" id="IPR039352">
    <property type="entry name" value="BEAN1"/>
</dbReference>
<organism evidence="2 3">
    <name type="scientific">Rousettus aegyptiacus</name>
    <name type="common">Egyptian fruit bat</name>
    <name type="synonym">Pteropus aegyptiacus</name>
    <dbReference type="NCBI Taxonomy" id="9407"/>
    <lineage>
        <taxon>Eukaryota</taxon>
        <taxon>Metazoa</taxon>
        <taxon>Chordata</taxon>
        <taxon>Craniata</taxon>
        <taxon>Vertebrata</taxon>
        <taxon>Euteleostomi</taxon>
        <taxon>Mammalia</taxon>
        <taxon>Eutheria</taxon>
        <taxon>Laurasiatheria</taxon>
        <taxon>Chiroptera</taxon>
        <taxon>Yinpterochiroptera</taxon>
        <taxon>Pteropodoidea</taxon>
        <taxon>Pteropodidae</taxon>
        <taxon>Rousettinae</taxon>
        <taxon>Rousettus</taxon>
    </lineage>
</organism>
<name>A0A7J8CE24_ROUAE</name>
<keyword evidence="3" id="KW-1185">Reference proteome</keyword>
<reference evidence="2 3" key="1">
    <citation type="journal article" date="2020" name="Nature">
        <title>Six reference-quality genomes reveal evolution of bat adaptations.</title>
        <authorList>
            <person name="Jebb D."/>
            <person name="Huang Z."/>
            <person name="Pippel M."/>
            <person name="Hughes G.M."/>
            <person name="Lavrichenko K."/>
            <person name="Devanna P."/>
            <person name="Winkler S."/>
            <person name="Jermiin L.S."/>
            <person name="Skirmuntt E.C."/>
            <person name="Katzourakis A."/>
            <person name="Burkitt-Gray L."/>
            <person name="Ray D.A."/>
            <person name="Sullivan K.A.M."/>
            <person name="Roscito J.G."/>
            <person name="Kirilenko B.M."/>
            <person name="Davalos L.M."/>
            <person name="Corthals A.P."/>
            <person name="Power M.L."/>
            <person name="Jones G."/>
            <person name="Ransome R.D."/>
            <person name="Dechmann D.K.N."/>
            <person name="Locatelli A.G."/>
            <person name="Puechmaille S.J."/>
            <person name="Fedrigo O."/>
            <person name="Jarvis E.D."/>
            <person name="Hiller M."/>
            <person name="Vernes S.C."/>
            <person name="Myers E.W."/>
            <person name="Teeling E.C."/>
        </authorList>
    </citation>
    <scope>NUCLEOTIDE SEQUENCE [LARGE SCALE GENOMIC DNA]</scope>
    <source>
        <strain evidence="2">MRouAeg1</strain>
        <tissue evidence="2">Muscle</tissue>
    </source>
</reference>
<evidence type="ECO:0000313" key="2">
    <source>
        <dbReference type="EMBL" id="KAF6409097.1"/>
    </source>
</evidence>
<evidence type="ECO:0000256" key="1">
    <source>
        <dbReference type="SAM" id="Phobius"/>
    </source>
</evidence>
<sequence length="232" mass="25071">MSFKRPCPSRNNFTNTDSMFPESSEDGDDAISPILVISTVIGVLVILSCLTIIGGSICKAKFCRRRRRRYEEEDENSQGSDGSIYSHLGYRMRYACGFGEGWSSPSVLSSDENVDGMTLREMYSDVPPRYEECVGPGAAQLYIPTEAPPPYSLIDAYPVLESSLCWMTSSSNNPGGYQAQGIQGQGGICTISMDALPSYESVCGAGPEPGPQRSRASAGPNWILVSGTEMTV</sequence>
<accession>A0A7J8CE24</accession>
<protein>
    <submittedName>
        <fullName evidence="2">Brain expressed associated with NEDD4 1</fullName>
    </submittedName>
</protein>
<keyword evidence="1" id="KW-0812">Transmembrane</keyword>
<feature type="transmembrane region" description="Helical" evidence="1">
    <location>
        <begin position="30"/>
        <end position="58"/>
    </location>
</feature>
<dbReference type="EMBL" id="JACASE010000014">
    <property type="protein sequence ID" value="KAF6409097.1"/>
    <property type="molecule type" value="Genomic_DNA"/>
</dbReference>
<dbReference type="AlphaFoldDB" id="A0A7J8CE24"/>
<gene>
    <name evidence="2" type="ORF">HJG63_001437</name>
</gene>
<dbReference type="Proteomes" id="UP000593571">
    <property type="component" value="Unassembled WGS sequence"/>
</dbReference>
<keyword evidence="1" id="KW-0472">Membrane</keyword>
<comment type="caution">
    <text evidence="2">The sequence shown here is derived from an EMBL/GenBank/DDBJ whole genome shotgun (WGS) entry which is preliminary data.</text>
</comment>
<keyword evidence="1" id="KW-1133">Transmembrane helix</keyword>